<dbReference type="Gene3D" id="3.40.50.880">
    <property type="match status" value="1"/>
</dbReference>
<comment type="caution">
    <text evidence="4">The sequence shown here is derived from an EMBL/GenBank/DDBJ whole genome shotgun (WGS) entry which is preliminary data.</text>
</comment>
<sequence>MSATGKLAGKRIAVLAADGVEGAELGAALAALKDAGAQTALVALRPGRIRSMNVHQPSDLVKVDSKVENASAADYDGLLIPGGYIAPDLLRQSAPAREFVRAFDAAGKPIAAMSHGVLVLVSTGLASGRLLTSWPGVRDDLVNAGATWCNQETVRDGRILTSRTPQDCAAFLRELLPLLAGEPAADPAVTRADSDPPQQAPSELPDQSLRWLAAPSLGAMLSLAIVGVGVVAANRSLRKRGGKEVAAGTGEAVQDS</sequence>
<keyword evidence="2" id="KW-0472">Membrane</keyword>
<dbReference type="InterPro" id="IPR029062">
    <property type="entry name" value="Class_I_gatase-like"/>
</dbReference>
<keyword evidence="2" id="KW-1133">Transmembrane helix</keyword>
<evidence type="ECO:0000256" key="2">
    <source>
        <dbReference type="SAM" id="Phobius"/>
    </source>
</evidence>
<reference evidence="4 5" key="1">
    <citation type="submission" date="2022-08" db="EMBL/GenBank/DDBJ databases">
        <title>Reclassification of Massilia species as members of the genera Telluria, Duganella, Pseudoduganella, Mokoshia gen. nov. and Zemynaea gen. nov. using orthogonal and non-orthogonal genome-based approaches.</title>
        <authorList>
            <person name="Bowman J.P."/>
        </authorList>
    </citation>
    <scope>NUCLEOTIDE SEQUENCE [LARGE SCALE GENOMIC DNA]</scope>
    <source>
        <strain evidence="4 5">LMG 28164</strain>
    </source>
</reference>
<comment type="similarity">
    <text evidence="1">Belongs to the peptidase C56 family.</text>
</comment>
<dbReference type="RefSeq" id="WP_258845728.1">
    <property type="nucleotide sequence ID" value="NZ_JANUGX010000012.1"/>
</dbReference>
<name>A0ABT2A6Z7_9BURK</name>
<dbReference type="PANTHER" id="PTHR42733:SF12">
    <property type="entry name" value="PROTEINASE"/>
    <property type="match status" value="1"/>
</dbReference>
<feature type="domain" description="DJ-1/PfpI" evidence="3">
    <location>
        <begin position="10"/>
        <end position="176"/>
    </location>
</feature>
<evidence type="ECO:0000313" key="5">
    <source>
        <dbReference type="Proteomes" id="UP001205560"/>
    </source>
</evidence>
<feature type="transmembrane region" description="Helical" evidence="2">
    <location>
        <begin position="211"/>
        <end position="233"/>
    </location>
</feature>
<gene>
    <name evidence="4" type="ORF">NX782_12145</name>
</gene>
<accession>A0ABT2A6Z7</accession>
<keyword evidence="2" id="KW-0812">Transmembrane</keyword>
<dbReference type="EMBL" id="JANUGX010000012">
    <property type="protein sequence ID" value="MCS0589954.1"/>
    <property type="molecule type" value="Genomic_DNA"/>
</dbReference>
<dbReference type="Proteomes" id="UP001205560">
    <property type="component" value="Unassembled WGS sequence"/>
</dbReference>
<proteinExistence type="inferred from homology"/>
<evidence type="ECO:0000256" key="1">
    <source>
        <dbReference type="ARBA" id="ARBA00008542"/>
    </source>
</evidence>
<evidence type="ECO:0000313" key="4">
    <source>
        <dbReference type="EMBL" id="MCS0589954.1"/>
    </source>
</evidence>
<protein>
    <submittedName>
        <fullName evidence="4">DJ-1/PfpI family protein</fullName>
    </submittedName>
</protein>
<dbReference type="InterPro" id="IPR006286">
    <property type="entry name" value="C56_PfpI-like"/>
</dbReference>
<keyword evidence="5" id="KW-1185">Reference proteome</keyword>
<dbReference type="PANTHER" id="PTHR42733">
    <property type="entry name" value="DJ-1 PROTEIN"/>
    <property type="match status" value="1"/>
</dbReference>
<dbReference type="PROSITE" id="PS51276">
    <property type="entry name" value="PEPTIDASE_C56_PFPI"/>
    <property type="match status" value="1"/>
</dbReference>
<evidence type="ECO:0000259" key="3">
    <source>
        <dbReference type="Pfam" id="PF01965"/>
    </source>
</evidence>
<organism evidence="4 5">
    <name type="scientific">Massilia norwichensis</name>
    <dbReference type="NCBI Taxonomy" id="1442366"/>
    <lineage>
        <taxon>Bacteria</taxon>
        <taxon>Pseudomonadati</taxon>
        <taxon>Pseudomonadota</taxon>
        <taxon>Betaproteobacteria</taxon>
        <taxon>Burkholderiales</taxon>
        <taxon>Oxalobacteraceae</taxon>
        <taxon>Telluria group</taxon>
        <taxon>Massilia</taxon>
    </lineage>
</organism>
<dbReference type="Pfam" id="PF01965">
    <property type="entry name" value="DJ-1_PfpI"/>
    <property type="match status" value="1"/>
</dbReference>
<dbReference type="InterPro" id="IPR002818">
    <property type="entry name" value="DJ-1/PfpI"/>
</dbReference>
<dbReference type="SUPFAM" id="SSF52317">
    <property type="entry name" value="Class I glutamine amidotransferase-like"/>
    <property type="match status" value="1"/>
</dbReference>